<dbReference type="GO" id="GO:0016757">
    <property type="term" value="F:glycosyltransferase activity"/>
    <property type="evidence" value="ECO:0007669"/>
    <property type="project" value="UniProtKB-KW"/>
</dbReference>
<comment type="similarity">
    <text evidence="1">Belongs to the glycosyltransferase 2 family.</text>
</comment>
<dbReference type="Gene3D" id="3.90.550.10">
    <property type="entry name" value="Spore Coat Polysaccharide Biosynthesis Protein SpsA, Chain A"/>
    <property type="match status" value="1"/>
</dbReference>
<evidence type="ECO:0000313" key="6">
    <source>
        <dbReference type="Proteomes" id="UP001254488"/>
    </source>
</evidence>
<organism evidence="5 6">
    <name type="scientific">Patiriisocius hiemis</name>
    <dbReference type="NCBI Taxonomy" id="3075604"/>
    <lineage>
        <taxon>Bacteria</taxon>
        <taxon>Pseudomonadati</taxon>
        <taxon>Bacteroidota</taxon>
        <taxon>Flavobacteriia</taxon>
        <taxon>Flavobacteriales</taxon>
        <taxon>Flavobacteriaceae</taxon>
        <taxon>Patiriisocius</taxon>
    </lineage>
</organism>
<dbReference type="PANTHER" id="PTHR43179:SF12">
    <property type="entry name" value="GALACTOFURANOSYLTRANSFERASE GLFT2"/>
    <property type="match status" value="1"/>
</dbReference>
<evidence type="ECO:0000259" key="4">
    <source>
        <dbReference type="Pfam" id="PF00535"/>
    </source>
</evidence>
<evidence type="ECO:0000256" key="3">
    <source>
        <dbReference type="ARBA" id="ARBA00022679"/>
    </source>
</evidence>
<dbReference type="Proteomes" id="UP001254488">
    <property type="component" value="Unassembled WGS sequence"/>
</dbReference>
<feature type="domain" description="Glycosyltransferase 2-like" evidence="4">
    <location>
        <begin position="5"/>
        <end position="126"/>
    </location>
</feature>
<gene>
    <name evidence="5" type="ORF">RM538_01175</name>
</gene>
<dbReference type="EMBL" id="JAVRHZ010000001">
    <property type="protein sequence ID" value="MDT0554597.1"/>
    <property type="molecule type" value="Genomic_DNA"/>
</dbReference>
<dbReference type="CDD" id="cd04186">
    <property type="entry name" value="GT_2_like_c"/>
    <property type="match status" value="1"/>
</dbReference>
<name>A0ABU2YA34_9FLAO</name>
<keyword evidence="3 5" id="KW-0808">Transferase</keyword>
<keyword evidence="2 5" id="KW-0328">Glycosyltransferase</keyword>
<dbReference type="Pfam" id="PF00535">
    <property type="entry name" value="Glycos_transf_2"/>
    <property type="match status" value="1"/>
</dbReference>
<dbReference type="InterPro" id="IPR029044">
    <property type="entry name" value="Nucleotide-diphossugar_trans"/>
</dbReference>
<dbReference type="InterPro" id="IPR001173">
    <property type="entry name" value="Glyco_trans_2-like"/>
</dbReference>
<dbReference type="SUPFAM" id="SSF53448">
    <property type="entry name" value="Nucleotide-diphospho-sugar transferases"/>
    <property type="match status" value="1"/>
</dbReference>
<protein>
    <submittedName>
        <fullName evidence="5">Glycosyltransferase family 2 protein</fullName>
        <ecNumber evidence="5">2.4.-.-</ecNumber>
    </submittedName>
</protein>
<sequence>MNIAIVILNWNGKSLLEEFLPSVVSYSKEATIYVADNASTDDSVAFITEKYKDVNIIQNTTNGGYAKGYNDALKNVTEDILVLLNSDVEVTKNWLQPITNAFKNDLTLVAAQPKILDYKNKDYFEYAGAAGGFLDAYGYPFCRGRIFNTIEKDKGQYNDVLPIFWATGACLFVKNKAFKAIGGFDEDFFAHQEEIDLCWRLQAKGGVIKYIGASKVYHLGGATLSKSNPKKTFYNFRNTLLLLVKNSAGVTVWFRVLIRLLLDGLAAFQFLLQGKFKHIIAILKAHISFYGLLPKFIQKRKKNASYLEYYRVKSIVFQYFVRKRRHFNDGY</sequence>
<evidence type="ECO:0000256" key="2">
    <source>
        <dbReference type="ARBA" id="ARBA00022676"/>
    </source>
</evidence>
<dbReference type="PANTHER" id="PTHR43179">
    <property type="entry name" value="RHAMNOSYLTRANSFERASE WBBL"/>
    <property type="match status" value="1"/>
</dbReference>
<keyword evidence="6" id="KW-1185">Reference proteome</keyword>
<evidence type="ECO:0000313" key="5">
    <source>
        <dbReference type="EMBL" id="MDT0554597.1"/>
    </source>
</evidence>
<dbReference type="EC" id="2.4.-.-" evidence="5"/>
<proteinExistence type="inferred from homology"/>
<accession>A0ABU2YA34</accession>
<evidence type="ECO:0000256" key="1">
    <source>
        <dbReference type="ARBA" id="ARBA00006739"/>
    </source>
</evidence>
<dbReference type="RefSeq" id="WP_311331558.1">
    <property type="nucleotide sequence ID" value="NZ_JAVRHZ010000001.1"/>
</dbReference>
<reference evidence="5 6" key="1">
    <citation type="submission" date="2023-09" db="EMBL/GenBank/DDBJ databases">
        <authorList>
            <person name="Rey-Velasco X."/>
        </authorList>
    </citation>
    <scope>NUCLEOTIDE SEQUENCE [LARGE SCALE GENOMIC DNA]</scope>
    <source>
        <strain evidence="5 6">W242</strain>
    </source>
</reference>
<comment type="caution">
    <text evidence="5">The sequence shown here is derived from an EMBL/GenBank/DDBJ whole genome shotgun (WGS) entry which is preliminary data.</text>
</comment>